<accession>A0ABV0SIX0</accession>
<evidence type="ECO:0000313" key="1">
    <source>
        <dbReference type="EMBL" id="MEQ2220091.1"/>
    </source>
</evidence>
<comment type="caution">
    <text evidence="1">The sequence shown here is derived from an EMBL/GenBank/DDBJ whole genome shotgun (WGS) entry which is preliminary data.</text>
</comment>
<reference evidence="1 2" key="1">
    <citation type="submission" date="2021-06" db="EMBL/GenBank/DDBJ databases">
        <authorList>
            <person name="Palmer J.M."/>
        </authorList>
    </citation>
    <scope>NUCLEOTIDE SEQUENCE [LARGE SCALE GENOMIC DNA]</scope>
    <source>
        <strain evidence="2">if_2019</strain>
        <tissue evidence="1">Muscle</tissue>
    </source>
</reference>
<keyword evidence="2" id="KW-1185">Reference proteome</keyword>
<gene>
    <name evidence="1" type="ORF">ILYODFUR_001730</name>
</gene>
<protein>
    <submittedName>
        <fullName evidence="1">Uncharacterized protein</fullName>
    </submittedName>
</protein>
<name>A0ABV0SIX0_9TELE</name>
<dbReference type="Proteomes" id="UP001482620">
    <property type="component" value="Unassembled WGS sequence"/>
</dbReference>
<organism evidence="1 2">
    <name type="scientific">Ilyodon furcidens</name>
    <name type="common">goldbreast splitfin</name>
    <dbReference type="NCBI Taxonomy" id="33524"/>
    <lineage>
        <taxon>Eukaryota</taxon>
        <taxon>Metazoa</taxon>
        <taxon>Chordata</taxon>
        <taxon>Craniata</taxon>
        <taxon>Vertebrata</taxon>
        <taxon>Euteleostomi</taxon>
        <taxon>Actinopterygii</taxon>
        <taxon>Neopterygii</taxon>
        <taxon>Teleostei</taxon>
        <taxon>Neoteleostei</taxon>
        <taxon>Acanthomorphata</taxon>
        <taxon>Ovalentaria</taxon>
        <taxon>Atherinomorphae</taxon>
        <taxon>Cyprinodontiformes</taxon>
        <taxon>Goodeidae</taxon>
        <taxon>Ilyodon</taxon>
    </lineage>
</organism>
<proteinExistence type="predicted"/>
<evidence type="ECO:0000313" key="2">
    <source>
        <dbReference type="Proteomes" id="UP001482620"/>
    </source>
</evidence>
<sequence>MFVVLLTNHNENKKNPTDDKRFVIKKKKVILGTSASGPFAEETNLYLYSRQTPLHFGGTIRAAGSSHGQESTEVVKASDPNPSWILPFGGCIFFPGGECCPAEKCLGV</sequence>
<dbReference type="EMBL" id="JAHRIQ010000077">
    <property type="protein sequence ID" value="MEQ2220091.1"/>
    <property type="molecule type" value="Genomic_DNA"/>
</dbReference>